<feature type="non-terminal residue" evidence="2">
    <location>
        <position position="90"/>
    </location>
</feature>
<organism evidence="2 3">
    <name type="scientific">Pseudoalteromonas marina</name>
    <dbReference type="NCBI Taxonomy" id="267375"/>
    <lineage>
        <taxon>Bacteria</taxon>
        <taxon>Pseudomonadati</taxon>
        <taxon>Pseudomonadota</taxon>
        <taxon>Gammaproteobacteria</taxon>
        <taxon>Alteromonadales</taxon>
        <taxon>Pseudoalteromonadaceae</taxon>
        <taxon>Pseudoalteromonas</taxon>
    </lineage>
</organism>
<sequence length="90" mass="10164">TQSIEEKKQLQALKQKCQTQLVTLEQAHSKINDELEQLKKRRKTLSKSLQKILFALYQVLNIDVAIEDLNAIFSKLPEHPTASGSVDCSA</sequence>
<dbReference type="EMBL" id="JAUYVT010000100">
    <property type="protein sequence ID" value="MDP2567166.1"/>
    <property type="molecule type" value="Genomic_DNA"/>
</dbReference>
<feature type="coiled-coil region" evidence="1">
    <location>
        <begin position="7"/>
        <end position="48"/>
    </location>
</feature>
<comment type="caution">
    <text evidence="2">The sequence shown here is derived from an EMBL/GenBank/DDBJ whole genome shotgun (WGS) entry which is preliminary data.</text>
</comment>
<evidence type="ECO:0000313" key="2">
    <source>
        <dbReference type="EMBL" id="MDP2567166.1"/>
    </source>
</evidence>
<proteinExistence type="predicted"/>
<feature type="non-terminal residue" evidence="2">
    <location>
        <position position="1"/>
    </location>
</feature>
<gene>
    <name evidence="2" type="ORF">Q8W34_21310</name>
</gene>
<reference evidence="2" key="1">
    <citation type="submission" date="2023-07" db="EMBL/GenBank/DDBJ databases">
        <title>Genome content predicts the carbon catabolic preferences of heterotrophic bacteria.</title>
        <authorList>
            <person name="Gralka M."/>
        </authorList>
    </citation>
    <scope>NUCLEOTIDE SEQUENCE</scope>
    <source>
        <strain evidence="2">4G09</strain>
    </source>
</reference>
<protein>
    <submittedName>
        <fullName evidence="2">RNA pseudouridine synthase</fullName>
    </submittedName>
</protein>
<keyword evidence="3" id="KW-1185">Reference proteome</keyword>
<evidence type="ECO:0000256" key="1">
    <source>
        <dbReference type="SAM" id="Coils"/>
    </source>
</evidence>
<dbReference type="Proteomes" id="UP001177212">
    <property type="component" value="Unassembled WGS sequence"/>
</dbReference>
<keyword evidence="1" id="KW-0175">Coiled coil</keyword>
<name>A0ABT9FK41_9GAMM</name>
<evidence type="ECO:0000313" key="3">
    <source>
        <dbReference type="Proteomes" id="UP001177212"/>
    </source>
</evidence>
<accession>A0ABT9FK41</accession>